<comment type="caution">
    <text evidence="1">The sequence shown here is derived from an EMBL/GenBank/DDBJ whole genome shotgun (WGS) entry which is preliminary data.</text>
</comment>
<name>A0ACB7ZAB0_9ERIC</name>
<dbReference type="Proteomes" id="UP000828048">
    <property type="component" value="Chromosome 12"/>
</dbReference>
<evidence type="ECO:0000313" key="2">
    <source>
        <dbReference type="Proteomes" id="UP000828048"/>
    </source>
</evidence>
<gene>
    <name evidence="1" type="ORF">Vadar_004160</name>
</gene>
<protein>
    <submittedName>
        <fullName evidence="1">Uncharacterized protein</fullName>
    </submittedName>
</protein>
<keyword evidence="2" id="KW-1185">Reference proteome</keyword>
<sequence>MEKCMGDICPKIYKLVEKMKGHVGEWVTTYTGNNKYEVSGPIAAYNLFDQEPLDHYLKTYDNMLAPLNGKELWTTGLAQVMLPPDVCRRAGRPKKARRRKPEEETTVPLDPTKLGRKGTKMTCSKCGVQGHNKRSYKTKEPVREQSAPVDEMAEQSAQGTSGVVQETVNAAMGRGIKLPQTKPKRASKLTVRKQMNKTKHNQVRRQNKGLTLSQPQF</sequence>
<proteinExistence type="predicted"/>
<accession>A0ACB7ZAB0</accession>
<organism evidence="1 2">
    <name type="scientific">Vaccinium darrowii</name>
    <dbReference type="NCBI Taxonomy" id="229202"/>
    <lineage>
        <taxon>Eukaryota</taxon>
        <taxon>Viridiplantae</taxon>
        <taxon>Streptophyta</taxon>
        <taxon>Embryophyta</taxon>
        <taxon>Tracheophyta</taxon>
        <taxon>Spermatophyta</taxon>
        <taxon>Magnoliopsida</taxon>
        <taxon>eudicotyledons</taxon>
        <taxon>Gunneridae</taxon>
        <taxon>Pentapetalae</taxon>
        <taxon>asterids</taxon>
        <taxon>Ericales</taxon>
        <taxon>Ericaceae</taxon>
        <taxon>Vaccinioideae</taxon>
        <taxon>Vaccinieae</taxon>
        <taxon>Vaccinium</taxon>
    </lineage>
</organism>
<evidence type="ECO:0000313" key="1">
    <source>
        <dbReference type="EMBL" id="KAH7862382.1"/>
    </source>
</evidence>
<dbReference type="EMBL" id="CM037162">
    <property type="protein sequence ID" value="KAH7862382.1"/>
    <property type="molecule type" value="Genomic_DNA"/>
</dbReference>
<reference evidence="1 2" key="1">
    <citation type="journal article" date="2021" name="Hortic Res">
        <title>High-quality reference genome and annotation aids understanding of berry development for evergreen blueberry (Vaccinium darrowii).</title>
        <authorList>
            <person name="Yu J."/>
            <person name="Hulse-Kemp A.M."/>
            <person name="Babiker E."/>
            <person name="Staton M."/>
        </authorList>
    </citation>
    <scope>NUCLEOTIDE SEQUENCE [LARGE SCALE GENOMIC DNA]</scope>
    <source>
        <strain evidence="2">cv. NJ 8807/NJ 8810</strain>
        <tissue evidence="1">Young leaf</tissue>
    </source>
</reference>